<dbReference type="Proteomes" id="UP000509791">
    <property type="component" value="Chromosome"/>
</dbReference>
<dbReference type="EMBL" id="LR822027">
    <property type="protein sequence ID" value="CAD0152324.1"/>
    <property type="molecule type" value="Genomic_DNA"/>
</dbReference>
<name>A0A8D6UAK6_STRTR</name>
<accession>A0A8D6UAK6</accession>
<protein>
    <submittedName>
        <fullName evidence="1">Uncharacterized protein</fullName>
    </submittedName>
</protein>
<evidence type="ECO:0000313" key="2">
    <source>
        <dbReference type="Proteomes" id="UP000509791"/>
    </source>
</evidence>
<sequence>MFRRNKKERYKPNYLERGRKHKLGSWVPKVPEGYKPNYLERGRKRFR</sequence>
<organism evidence="1 2">
    <name type="scientific">Streptococcus thermophilus</name>
    <dbReference type="NCBI Taxonomy" id="1308"/>
    <lineage>
        <taxon>Bacteria</taxon>
        <taxon>Bacillati</taxon>
        <taxon>Bacillota</taxon>
        <taxon>Bacilli</taxon>
        <taxon>Lactobacillales</taxon>
        <taxon>Streptococcaceae</taxon>
        <taxon>Streptococcus</taxon>
    </lineage>
</organism>
<evidence type="ECO:0000313" key="1">
    <source>
        <dbReference type="EMBL" id="CAD0152324.1"/>
    </source>
</evidence>
<gene>
    <name evidence="1" type="ORF">STHERMO_1043</name>
</gene>
<dbReference type="AlphaFoldDB" id="A0A8D6UAK6"/>
<proteinExistence type="predicted"/>
<reference evidence="1 2" key="1">
    <citation type="submission" date="2020-06" db="EMBL/GenBank/DDBJ databases">
        <authorList>
            <person name="Chuat V."/>
        </authorList>
    </citation>
    <scope>NUCLEOTIDE SEQUENCE [LARGE SCALE GENOMIC DNA]</scope>
    <source>
        <strain evidence="1">STH_CIRM_998</strain>
    </source>
</reference>